<reference evidence="1" key="1">
    <citation type="submission" date="2021-06" db="EMBL/GenBank/DDBJ databases">
        <authorList>
            <person name="Kallberg Y."/>
            <person name="Tangrot J."/>
            <person name="Rosling A."/>
        </authorList>
    </citation>
    <scope>NUCLEOTIDE SEQUENCE</scope>
    <source>
        <strain evidence="1">FL966</strain>
    </source>
</reference>
<sequence>ILENHLSAISNTMVFNLLQNKDFYIKCCQISVILKPVKELTNCLEARTANLADVFIGLVKLAASINQVENSNPWKNNIITDFNQRFDELIQIFLGHGLKKTALDKIYKTDALIWNNLHYSKELCEQLLTEILNTEDDQEQLLQLALFLNENTNGVNNLDDNDNSKILESLTLNIVDFVNLALPEFSTTGDTMFFSESVTTNQDRDIGNMNYDTIELAHQMALQDDD</sequence>
<evidence type="ECO:0000313" key="2">
    <source>
        <dbReference type="Proteomes" id="UP000789759"/>
    </source>
</evidence>
<name>A0A9N9JGT9_9GLOM</name>
<gene>
    <name evidence="1" type="ORF">CPELLU_LOCUS16219</name>
</gene>
<comment type="caution">
    <text evidence="1">The sequence shown here is derived from an EMBL/GenBank/DDBJ whole genome shotgun (WGS) entry which is preliminary data.</text>
</comment>
<dbReference type="AlphaFoldDB" id="A0A9N9JGT9"/>
<accession>A0A9N9JGT9</accession>
<proteinExistence type="predicted"/>
<evidence type="ECO:0000313" key="1">
    <source>
        <dbReference type="EMBL" id="CAG8777851.1"/>
    </source>
</evidence>
<keyword evidence="2" id="KW-1185">Reference proteome</keyword>
<organism evidence="1 2">
    <name type="scientific">Cetraspora pellucida</name>
    <dbReference type="NCBI Taxonomy" id="1433469"/>
    <lineage>
        <taxon>Eukaryota</taxon>
        <taxon>Fungi</taxon>
        <taxon>Fungi incertae sedis</taxon>
        <taxon>Mucoromycota</taxon>
        <taxon>Glomeromycotina</taxon>
        <taxon>Glomeromycetes</taxon>
        <taxon>Diversisporales</taxon>
        <taxon>Gigasporaceae</taxon>
        <taxon>Cetraspora</taxon>
    </lineage>
</organism>
<feature type="non-terminal residue" evidence="1">
    <location>
        <position position="226"/>
    </location>
</feature>
<protein>
    <submittedName>
        <fullName evidence="1">24020_t:CDS:1</fullName>
    </submittedName>
</protein>
<dbReference type="OrthoDB" id="2396812at2759"/>
<dbReference type="EMBL" id="CAJVQA010023306">
    <property type="protein sequence ID" value="CAG8777851.1"/>
    <property type="molecule type" value="Genomic_DNA"/>
</dbReference>
<dbReference type="Proteomes" id="UP000789759">
    <property type="component" value="Unassembled WGS sequence"/>
</dbReference>